<dbReference type="OrthoDB" id="9763189at2"/>
<dbReference type="InterPro" id="IPR011053">
    <property type="entry name" value="Single_hybrid_motif"/>
</dbReference>
<dbReference type="InterPro" id="IPR011054">
    <property type="entry name" value="Rudment_hybrid_motif"/>
</dbReference>
<evidence type="ECO:0000256" key="3">
    <source>
        <dbReference type="ARBA" id="ARBA00022741"/>
    </source>
</evidence>
<dbReference type="GO" id="GO:0016874">
    <property type="term" value="F:ligase activity"/>
    <property type="evidence" value="ECO:0007669"/>
    <property type="project" value="UniProtKB-KW"/>
</dbReference>
<proteinExistence type="predicted"/>
<dbReference type="SUPFAM" id="SSF52440">
    <property type="entry name" value="PreATP-grasp domain"/>
    <property type="match status" value="1"/>
</dbReference>
<evidence type="ECO:0000256" key="5">
    <source>
        <dbReference type="ARBA" id="ARBA00023267"/>
    </source>
</evidence>
<dbReference type="InterPro" id="IPR005481">
    <property type="entry name" value="BC-like_N"/>
</dbReference>
<dbReference type="InterPro" id="IPR005482">
    <property type="entry name" value="Biotin_COase_C"/>
</dbReference>
<dbReference type="FunFam" id="3.40.50.20:FF:000010">
    <property type="entry name" value="Propionyl-CoA carboxylase subunit alpha"/>
    <property type="match status" value="1"/>
</dbReference>
<name>A0A2C7ABX9_9PROT</name>
<dbReference type="PROSITE" id="PS00867">
    <property type="entry name" value="CPSASE_2"/>
    <property type="match status" value="1"/>
</dbReference>
<dbReference type="Pfam" id="PF02786">
    <property type="entry name" value="CPSase_L_D2"/>
    <property type="match status" value="1"/>
</dbReference>
<dbReference type="InterPro" id="IPR050856">
    <property type="entry name" value="Biotin_carboxylase_complex"/>
</dbReference>
<dbReference type="Pfam" id="PF00289">
    <property type="entry name" value="Biotin_carb_N"/>
    <property type="match status" value="1"/>
</dbReference>
<dbReference type="SUPFAM" id="SSF56059">
    <property type="entry name" value="Glutathione synthetase ATP-binding domain-like"/>
    <property type="match status" value="1"/>
</dbReference>
<keyword evidence="3 6" id="KW-0547">Nucleotide-binding</keyword>
<evidence type="ECO:0000256" key="1">
    <source>
        <dbReference type="ARBA" id="ARBA00001953"/>
    </source>
</evidence>
<accession>A0A2C7ABX9</accession>
<dbReference type="PROSITE" id="PS50975">
    <property type="entry name" value="ATP_GRASP"/>
    <property type="match status" value="1"/>
</dbReference>
<evidence type="ECO:0000259" key="9">
    <source>
        <dbReference type="PROSITE" id="PS50979"/>
    </source>
</evidence>
<organism evidence="10 11">
    <name type="scientific">Teichococcus rhizosphaerae</name>
    <dbReference type="NCBI Taxonomy" id="1335062"/>
    <lineage>
        <taxon>Bacteria</taxon>
        <taxon>Pseudomonadati</taxon>
        <taxon>Pseudomonadota</taxon>
        <taxon>Alphaproteobacteria</taxon>
        <taxon>Acetobacterales</taxon>
        <taxon>Roseomonadaceae</taxon>
        <taxon>Roseomonas</taxon>
    </lineage>
</organism>
<dbReference type="FunFam" id="3.30.1490.20:FF:000003">
    <property type="entry name" value="acetyl-CoA carboxylase isoform X1"/>
    <property type="match status" value="1"/>
</dbReference>
<dbReference type="PROSITE" id="PS00866">
    <property type="entry name" value="CPSASE_1"/>
    <property type="match status" value="1"/>
</dbReference>
<sequence>MDATPPFRKILVANRGEIACRVMATARRMGIATVAVYSEADARARHVSMADEAWPVGAAPARESYLSVPAILDAARRSGAEAVHPGYGFLSENADFAAACAAAGLVFIGPPAAAIRAMGSKAGAKALMGRAGVPLVPGYHGADQSLERLAAAAAEIGYPVLVKASAGGGGKGMRVVEAPEGLADALGGARREALAAFGDGRLLIERYLSRPRHIEIQVFADRHGNTVSLFERDCSIQRRHQKVIEEAPAPGMDPARRQAMGEAAIAAARAVGYVGAGTVEFIAEDGAFFFMEMNTRLQVEHPVTEMVTGLDLVEWQIRVASGEPLPAMRPGLRGHAIEARLYAEDPARGFLPATGVLRHLRQPVPVPGRVRVDTGVREGDAITPHYDPMIAKLVVWGEDRAAALRQLRAALAEYEVSGPRTNLGLLRAIAAHPAFAAAALDTGFIARHAAALLPAAEEEAGPAIWAAAALAVLRALEEEAAAQARASADPCSPWAVADAWRMNGTGEQALILRAGEGPPATVRAAPLPEGGFRLLLPVGGSVRAALAEDAEAGQRLLMDGVWRRLRVLRQDRALTVTLDGRDHRLSWEDPLAAPRAEGGAQDHLRAPIPGRVAQLLARPGERVAKGAPLAVIEAMKMELVLRAPLDGVVEAVRCAVGEMVEEGAELVSLRGAEAG</sequence>
<dbReference type="InterPro" id="IPR016185">
    <property type="entry name" value="PreATP-grasp_dom_sf"/>
</dbReference>
<evidence type="ECO:0000256" key="4">
    <source>
        <dbReference type="ARBA" id="ARBA00022840"/>
    </source>
</evidence>
<keyword evidence="4 6" id="KW-0067">ATP-binding</keyword>
<dbReference type="InterPro" id="IPR011761">
    <property type="entry name" value="ATP-grasp"/>
</dbReference>
<dbReference type="GO" id="GO:0005524">
    <property type="term" value="F:ATP binding"/>
    <property type="evidence" value="ECO:0007669"/>
    <property type="project" value="UniProtKB-UniRule"/>
</dbReference>
<dbReference type="PROSITE" id="PS50979">
    <property type="entry name" value="BC"/>
    <property type="match status" value="1"/>
</dbReference>
<keyword evidence="5" id="KW-0092">Biotin</keyword>
<dbReference type="InterPro" id="IPR048429">
    <property type="entry name" value="MCC_alpha_BT"/>
</dbReference>
<evidence type="ECO:0000256" key="6">
    <source>
        <dbReference type="PROSITE-ProRule" id="PRU00409"/>
    </source>
</evidence>
<evidence type="ECO:0000259" key="7">
    <source>
        <dbReference type="PROSITE" id="PS50968"/>
    </source>
</evidence>
<dbReference type="GO" id="GO:0046872">
    <property type="term" value="F:metal ion binding"/>
    <property type="evidence" value="ECO:0007669"/>
    <property type="project" value="InterPro"/>
</dbReference>
<dbReference type="Pfam" id="PF00364">
    <property type="entry name" value="Biotin_lipoyl"/>
    <property type="match status" value="1"/>
</dbReference>
<reference evidence="10 11" key="1">
    <citation type="submission" date="2017-10" db="EMBL/GenBank/DDBJ databases">
        <authorList>
            <person name="Banno H."/>
            <person name="Chua N.-H."/>
        </authorList>
    </citation>
    <scope>NUCLEOTIDE SEQUENCE [LARGE SCALE GENOMIC DNA]</scope>
    <source>
        <strain evidence="10 11">YW11</strain>
    </source>
</reference>
<dbReference type="InterPro" id="IPR005479">
    <property type="entry name" value="CPAse_ATP-bd"/>
</dbReference>
<dbReference type="PANTHER" id="PTHR18866">
    <property type="entry name" value="CARBOXYLASE:PYRUVATE/ACETYL-COA/PROPIONYL-COA CARBOXYLASE"/>
    <property type="match status" value="1"/>
</dbReference>
<keyword evidence="2" id="KW-0436">Ligase</keyword>
<dbReference type="Proteomes" id="UP000223527">
    <property type="component" value="Unassembled WGS sequence"/>
</dbReference>
<feature type="domain" description="Biotin carboxylation" evidence="9">
    <location>
        <begin position="6"/>
        <end position="450"/>
    </location>
</feature>
<dbReference type="PANTHER" id="PTHR18866:SF33">
    <property type="entry name" value="METHYLCROTONOYL-COA CARBOXYLASE SUBUNIT ALPHA, MITOCHONDRIAL-RELATED"/>
    <property type="match status" value="1"/>
</dbReference>
<evidence type="ECO:0000313" key="11">
    <source>
        <dbReference type="Proteomes" id="UP000223527"/>
    </source>
</evidence>
<dbReference type="PROSITE" id="PS50968">
    <property type="entry name" value="BIOTINYL_LIPOYL"/>
    <property type="match status" value="1"/>
</dbReference>
<keyword evidence="11" id="KW-1185">Reference proteome</keyword>
<dbReference type="RefSeq" id="WP_099096261.1">
    <property type="nucleotide sequence ID" value="NZ_PDNU01000030.1"/>
</dbReference>
<evidence type="ECO:0000313" key="10">
    <source>
        <dbReference type="EMBL" id="PHK94157.1"/>
    </source>
</evidence>
<dbReference type="Pfam" id="PF21139">
    <property type="entry name" value="BT_MCC_alpha"/>
    <property type="match status" value="1"/>
</dbReference>
<evidence type="ECO:0000259" key="8">
    <source>
        <dbReference type="PROSITE" id="PS50975"/>
    </source>
</evidence>
<dbReference type="Gene3D" id="2.40.50.100">
    <property type="match status" value="1"/>
</dbReference>
<dbReference type="Gene3D" id="3.30.700.40">
    <property type="match status" value="1"/>
</dbReference>
<dbReference type="EMBL" id="PDNU01000030">
    <property type="protein sequence ID" value="PHK94157.1"/>
    <property type="molecule type" value="Genomic_DNA"/>
</dbReference>
<dbReference type="InterPro" id="IPR011764">
    <property type="entry name" value="Biotin_carboxylation_dom"/>
</dbReference>
<comment type="caution">
    <text evidence="10">The sequence shown here is derived from an EMBL/GenBank/DDBJ whole genome shotgun (WGS) entry which is preliminary data.</text>
</comment>
<dbReference type="Gene3D" id="3.30.470.20">
    <property type="entry name" value="ATP-grasp fold, B domain"/>
    <property type="match status" value="1"/>
</dbReference>
<protein>
    <submittedName>
        <fullName evidence="10">3-methylcrotonyl-CoA carboxylase</fullName>
    </submittedName>
</protein>
<feature type="domain" description="ATP-grasp" evidence="8">
    <location>
        <begin position="125"/>
        <end position="321"/>
    </location>
</feature>
<comment type="cofactor">
    <cofactor evidence="1">
        <name>biotin</name>
        <dbReference type="ChEBI" id="CHEBI:57586"/>
    </cofactor>
</comment>
<dbReference type="InterPro" id="IPR000089">
    <property type="entry name" value="Biotin_lipoyl"/>
</dbReference>
<gene>
    <name evidence="10" type="ORF">CR162_14535</name>
</gene>
<feature type="domain" description="Lipoyl-binding" evidence="7">
    <location>
        <begin position="595"/>
        <end position="670"/>
    </location>
</feature>
<dbReference type="Pfam" id="PF02785">
    <property type="entry name" value="Biotin_carb_C"/>
    <property type="match status" value="1"/>
</dbReference>
<dbReference type="SUPFAM" id="SSF51246">
    <property type="entry name" value="Rudiment single hybrid motif"/>
    <property type="match status" value="1"/>
</dbReference>
<evidence type="ECO:0000256" key="2">
    <source>
        <dbReference type="ARBA" id="ARBA00022598"/>
    </source>
</evidence>
<dbReference type="SUPFAM" id="SSF51230">
    <property type="entry name" value="Single hybrid motif"/>
    <property type="match status" value="1"/>
</dbReference>
<dbReference type="AlphaFoldDB" id="A0A2C7ABX9"/>
<dbReference type="SMART" id="SM00878">
    <property type="entry name" value="Biotin_carb_C"/>
    <property type="match status" value="1"/>
</dbReference>
<dbReference type="FunFam" id="3.30.470.20:FF:000028">
    <property type="entry name" value="Methylcrotonoyl-CoA carboxylase subunit alpha, mitochondrial"/>
    <property type="match status" value="1"/>
</dbReference>
<dbReference type="CDD" id="cd06850">
    <property type="entry name" value="biotinyl_domain"/>
    <property type="match status" value="1"/>
</dbReference>